<evidence type="ECO:0000256" key="8">
    <source>
        <dbReference type="ARBA" id="ARBA00023012"/>
    </source>
</evidence>
<evidence type="ECO:0000256" key="6">
    <source>
        <dbReference type="ARBA" id="ARBA00022777"/>
    </source>
</evidence>
<feature type="transmembrane region" description="Helical" evidence="9">
    <location>
        <begin position="170"/>
        <end position="192"/>
    </location>
</feature>
<evidence type="ECO:0000256" key="4">
    <source>
        <dbReference type="ARBA" id="ARBA00022679"/>
    </source>
</evidence>
<keyword evidence="7" id="KW-0067">ATP-binding</keyword>
<dbReference type="InterPro" id="IPR003661">
    <property type="entry name" value="HisK_dim/P_dom"/>
</dbReference>
<dbReference type="EC" id="2.7.13.3" evidence="2"/>
<dbReference type="Pfam" id="PF02518">
    <property type="entry name" value="HATPase_c"/>
    <property type="match status" value="1"/>
</dbReference>
<dbReference type="SUPFAM" id="SSF47384">
    <property type="entry name" value="Homodimeric domain of signal transducing histidine kinase"/>
    <property type="match status" value="1"/>
</dbReference>
<dbReference type="InterPro" id="IPR005467">
    <property type="entry name" value="His_kinase_dom"/>
</dbReference>
<dbReference type="Gene3D" id="3.30.565.10">
    <property type="entry name" value="Histidine kinase-like ATPase, C-terminal domain"/>
    <property type="match status" value="1"/>
</dbReference>
<evidence type="ECO:0000256" key="3">
    <source>
        <dbReference type="ARBA" id="ARBA00022553"/>
    </source>
</evidence>
<dbReference type="Pfam" id="PF13492">
    <property type="entry name" value="GAF_3"/>
    <property type="match status" value="1"/>
</dbReference>
<feature type="transmembrane region" description="Helical" evidence="9">
    <location>
        <begin position="263"/>
        <end position="285"/>
    </location>
</feature>
<reference evidence="11 12" key="1">
    <citation type="journal article" date="2016" name="Nat. Commun.">
        <title>Thousands of microbial genomes shed light on interconnected biogeochemical processes in an aquifer system.</title>
        <authorList>
            <person name="Anantharaman K."/>
            <person name="Brown C.T."/>
            <person name="Hug L.A."/>
            <person name="Sharon I."/>
            <person name="Castelle C.J."/>
            <person name="Probst A.J."/>
            <person name="Thomas B.C."/>
            <person name="Singh A."/>
            <person name="Wilkins M.J."/>
            <person name="Karaoz U."/>
            <person name="Brodie E.L."/>
            <person name="Williams K.H."/>
            <person name="Hubbard S.S."/>
            <person name="Banfield J.F."/>
        </authorList>
    </citation>
    <scope>NUCLEOTIDE SEQUENCE [LARGE SCALE GENOMIC DNA]</scope>
</reference>
<name>A0A1F7RR51_9BACT</name>
<evidence type="ECO:0000256" key="7">
    <source>
        <dbReference type="ARBA" id="ARBA00022840"/>
    </source>
</evidence>
<dbReference type="Gene3D" id="1.10.287.130">
    <property type="match status" value="1"/>
</dbReference>
<evidence type="ECO:0000256" key="5">
    <source>
        <dbReference type="ARBA" id="ARBA00022741"/>
    </source>
</evidence>
<comment type="caution">
    <text evidence="11">The sequence shown here is derived from an EMBL/GenBank/DDBJ whole genome shotgun (WGS) entry which is preliminary data.</text>
</comment>
<sequence length="718" mass="82738">MNWYAIGFFSGSIFAFGLGIIVYLRNKSSFLNRIWCLQCFSVSVWQFGRCMVAVSLDRDSAFFWTRVLYLGAIFIPILTLHFILVLTEKPKEKKTLILLGYSFGLLELAGFNFSKLFVQDVIYNSSFGFYEVPGKFYLFHFLMLGFPTYAVWFLFKEHQRTSLALKKNQIKYVISASLLGFISGATSFFPFLDIKIPPIAAPFTSMYVFIISYAIIKYRLMDITVVIKKSVTYSFLILLLLTPCLLILLLSERAIFGSFDYTFSSILLLLFLLAAFAFPRLKVILENWGTKMLFRNEVACEDVFYKLSRKIVQVLDLDNLLSHIVDIIVKTMDVEKVSVFVLDNEENKFKIRASYGLNGEKDRLLFPKQDFFFRWVEEKNNIVIREEIEERIYSDQRMGLIDARMKEMGSEICLPLVHENHLIGIINLSYKKSRSLFSYKDIELLKALSNQASVALENARLYDMLKRSKIHMRRVDRLASLGTLTAGLAHEIRNPLVSIKTFLQLLPERFDDEEFRTYFLNLTVEEVERISSLLSELLDFARPSEPNFQKADINEIMEKVVLLADKEISKKSLVVHKQYNIDLPKAVVDRAQMKQVFLNIFLNAIQASSERGEIFIETRFLDIGEKFVQVIVRDKGEGISEKDIENIFTPFFSIKSGGTGLGLSISHQIVQEHRGTINVKSRPGEGSTFTINLPLNSMDYKKRNELSPEEEVMEGTIR</sequence>
<feature type="transmembrane region" description="Helical" evidence="9">
    <location>
        <begin position="36"/>
        <end position="56"/>
    </location>
</feature>
<comment type="catalytic activity">
    <reaction evidence="1">
        <text>ATP + protein L-histidine = ADP + protein N-phospho-L-histidine.</text>
        <dbReference type="EC" id="2.7.13.3"/>
    </reaction>
</comment>
<dbReference type="InterPro" id="IPR003018">
    <property type="entry name" value="GAF"/>
</dbReference>
<gene>
    <name evidence="11" type="ORF">A2042_04340</name>
</gene>
<evidence type="ECO:0000256" key="9">
    <source>
        <dbReference type="SAM" id="Phobius"/>
    </source>
</evidence>
<feature type="transmembrane region" description="Helical" evidence="9">
    <location>
        <begin position="137"/>
        <end position="155"/>
    </location>
</feature>
<feature type="domain" description="Histidine kinase" evidence="10">
    <location>
        <begin position="487"/>
        <end position="697"/>
    </location>
</feature>
<evidence type="ECO:0000259" key="10">
    <source>
        <dbReference type="PROSITE" id="PS50109"/>
    </source>
</evidence>
<feature type="transmembrane region" description="Helical" evidence="9">
    <location>
        <begin position="230"/>
        <end position="251"/>
    </location>
</feature>
<feature type="transmembrane region" description="Helical" evidence="9">
    <location>
        <begin position="98"/>
        <end position="117"/>
    </location>
</feature>
<dbReference type="InterPro" id="IPR036890">
    <property type="entry name" value="HATPase_C_sf"/>
</dbReference>
<dbReference type="SMART" id="SM00388">
    <property type="entry name" value="HisKA"/>
    <property type="match status" value="1"/>
</dbReference>
<keyword evidence="6" id="KW-0418">Kinase</keyword>
<dbReference type="Proteomes" id="UP000178526">
    <property type="component" value="Unassembled WGS sequence"/>
</dbReference>
<evidence type="ECO:0000313" key="12">
    <source>
        <dbReference type="Proteomes" id="UP000178526"/>
    </source>
</evidence>
<dbReference type="InterPro" id="IPR003594">
    <property type="entry name" value="HATPase_dom"/>
</dbReference>
<dbReference type="Gene3D" id="3.30.450.40">
    <property type="match status" value="1"/>
</dbReference>
<protein>
    <recommendedName>
        <fullName evidence="2">histidine kinase</fullName>
        <ecNumber evidence="2">2.7.13.3</ecNumber>
    </recommendedName>
</protein>
<feature type="transmembrane region" description="Helical" evidence="9">
    <location>
        <begin position="68"/>
        <end position="86"/>
    </location>
</feature>
<dbReference type="GO" id="GO:0000155">
    <property type="term" value="F:phosphorelay sensor kinase activity"/>
    <property type="evidence" value="ECO:0007669"/>
    <property type="project" value="InterPro"/>
</dbReference>
<dbReference type="SMART" id="SM00065">
    <property type="entry name" value="GAF"/>
    <property type="match status" value="1"/>
</dbReference>
<dbReference type="InterPro" id="IPR004358">
    <property type="entry name" value="Sig_transdc_His_kin-like_C"/>
</dbReference>
<evidence type="ECO:0000313" key="11">
    <source>
        <dbReference type="EMBL" id="OGL43367.1"/>
    </source>
</evidence>
<accession>A0A1F7RR51</accession>
<dbReference type="PROSITE" id="PS50109">
    <property type="entry name" value="HIS_KIN"/>
    <property type="match status" value="1"/>
</dbReference>
<dbReference type="GO" id="GO:0005524">
    <property type="term" value="F:ATP binding"/>
    <property type="evidence" value="ECO:0007669"/>
    <property type="project" value="UniProtKB-KW"/>
</dbReference>
<keyword evidence="9" id="KW-0472">Membrane</keyword>
<dbReference type="SUPFAM" id="SSF55874">
    <property type="entry name" value="ATPase domain of HSP90 chaperone/DNA topoisomerase II/histidine kinase"/>
    <property type="match status" value="1"/>
</dbReference>
<dbReference type="Pfam" id="PF00512">
    <property type="entry name" value="HisKA"/>
    <property type="match status" value="1"/>
</dbReference>
<dbReference type="PANTHER" id="PTHR43065:SF10">
    <property type="entry name" value="PEROXIDE STRESS-ACTIVATED HISTIDINE KINASE MAK3"/>
    <property type="match status" value="1"/>
</dbReference>
<dbReference type="InterPro" id="IPR031621">
    <property type="entry name" value="HisKA_7TM"/>
</dbReference>
<dbReference type="InterPro" id="IPR029016">
    <property type="entry name" value="GAF-like_dom_sf"/>
</dbReference>
<organism evidence="11 12">
    <name type="scientific">Candidatus Schekmanbacteria bacterium GWA2_38_11</name>
    <dbReference type="NCBI Taxonomy" id="1817876"/>
    <lineage>
        <taxon>Bacteria</taxon>
        <taxon>Candidatus Schekmaniibacteriota</taxon>
    </lineage>
</organism>
<evidence type="ECO:0000256" key="2">
    <source>
        <dbReference type="ARBA" id="ARBA00012438"/>
    </source>
</evidence>
<dbReference type="PRINTS" id="PR00344">
    <property type="entry name" value="BCTRLSENSOR"/>
</dbReference>
<evidence type="ECO:0000256" key="1">
    <source>
        <dbReference type="ARBA" id="ARBA00000085"/>
    </source>
</evidence>
<keyword evidence="5" id="KW-0547">Nucleotide-binding</keyword>
<keyword evidence="4" id="KW-0808">Transferase</keyword>
<feature type="transmembrane region" description="Helical" evidence="9">
    <location>
        <begin position="6"/>
        <end position="24"/>
    </location>
</feature>
<keyword evidence="9" id="KW-0812">Transmembrane</keyword>
<keyword evidence="8" id="KW-0902">Two-component regulatory system</keyword>
<dbReference type="AlphaFoldDB" id="A0A1F7RR51"/>
<feature type="transmembrane region" description="Helical" evidence="9">
    <location>
        <begin position="198"/>
        <end position="218"/>
    </location>
</feature>
<proteinExistence type="predicted"/>
<keyword evidence="9" id="KW-1133">Transmembrane helix</keyword>
<dbReference type="Pfam" id="PF16927">
    <property type="entry name" value="HisKA_7TM"/>
    <property type="match status" value="1"/>
</dbReference>
<dbReference type="SMART" id="SM00387">
    <property type="entry name" value="HATPase_c"/>
    <property type="match status" value="1"/>
</dbReference>
<dbReference type="PANTHER" id="PTHR43065">
    <property type="entry name" value="SENSOR HISTIDINE KINASE"/>
    <property type="match status" value="1"/>
</dbReference>
<dbReference type="SUPFAM" id="SSF55781">
    <property type="entry name" value="GAF domain-like"/>
    <property type="match status" value="1"/>
</dbReference>
<keyword evidence="3" id="KW-0597">Phosphoprotein</keyword>
<dbReference type="CDD" id="cd00082">
    <property type="entry name" value="HisKA"/>
    <property type="match status" value="1"/>
</dbReference>
<dbReference type="EMBL" id="MGDB01000003">
    <property type="protein sequence ID" value="OGL43367.1"/>
    <property type="molecule type" value="Genomic_DNA"/>
</dbReference>
<dbReference type="InterPro" id="IPR036097">
    <property type="entry name" value="HisK_dim/P_sf"/>
</dbReference>